<gene>
    <name evidence="2" type="ORF">GBAR_LOCUS9834</name>
</gene>
<keyword evidence="1" id="KW-1133">Transmembrane helix</keyword>
<comment type="caution">
    <text evidence="2">The sequence shown here is derived from an EMBL/GenBank/DDBJ whole genome shotgun (WGS) entry which is preliminary data.</text>
</comment>
<reference evidence="2" key="1">
    <citation type="submission" date="2023-03" db="EMBL/GenBank/DDBJ databases">
        <authorList>
            <person name="Steffen K."/>
            <person name="Cardenas P."/>
        </authorList>
    </citation>
    <scope>NUCLEOTIDE SEQUENCE</scope>
</reference>
<keyword evidence="1 2" id="KW-0812">Transmembrane</keyword>
<evidence type="ECO:0000313" key="2">
    <source>
        <dbReference type="EMBL" id="CAI8015913.1"/>
    </source>
</evidence>
<evidence type="ECO:0000256" key="1">
    <source>
        <dbReference type="SAM" id="Phobius"/>
    </source>
</evidence>
<name>A0AA35RQL7_GEOBA</name>
<evidence type="ECO:0000313" key="3">
    <source>
        <dbReference type="Proteomes" id="UP001174909"/>
    </source>
</evidence>
<sequence>MAGHGLSSQEAQEKLQRQLEHLCHRLGRVNWLREIRQPPYTLLVCLGLALAGLLLVIDFSLSPEQNGSTLLHALILISFSYVNCALFCWEVYIIKTRKIRRLLSKVRPFLDTVCPWTAASYPSRSINTLRGHFTVHAHRDGRLVNLPCSLVVQGDVIELYRDIPSPANATYLNSKGIATNVHVERGNFPPTELFQDYDGERGDGVRIVGEEKRATFVVMQTPIIATFRNTLQKKRATSVLSRQKTHTLLANNVLILVTLGVSLVWNVIRFSVLPDDFGHWTEMILQLQVYTVLALLQPVLPLMWAFVNLYGTAKIVLLAEKDPESSPIGHSNTIFMRFRNVGKVLKKMVVLLVCPSMYPNYRVFHILGSLTSLCSIDKEYVLTDSVPVPEKVFFLTRRSLEDVLPKDTGAAVN</sequence>
<keyword evidence="1" id="KW-0472">Membrane</keyword>
<feature type="transmembrane region" description="Helical" evidence="1">
    <location>
        <begin position="248"/>
        <end position="268"/>
    </location>
</feature>
<dbReference type="PANTHER" id="PTHR13219">
    <property type="entry name" value="TRANSMEMBRANE PROTEIN 94"/>
    <property type="match status" value="1"/>
</dbReference>
<feature type="transmembrane region" description="Helical" evidence="1">
    <location>
        <begin position="288"/>
        <end position="311"/>
    </location>
</feature>
<dbReference type="InterPro" id="IPR039720">
    <property type="entry name" value="TMEM94"/>
</dbReference>
<protein>
    <submittedName>
        <fullName evidence="2">Transmembrane protein 94</fullName>
    </submittedName>
</protein>
<keyword evidence="3" id="KW-1185">Reference proteome</keyword>
<feature type="transmembrane region" description="Helical" evidence="1">
    <location>
        <begin position="40"/>
        <end position="61"/>
    </location>
</feature>
<dbReference type="PANTHER" id="PTHR13219:SF6">
    <property type="entry name" value="TRANSMEMBRANE PROTEIN 94"/>
    <property type="match status" value="1"/>
</dbReference>
<organism evidence="2 3">
    <name type="scientific">Geodia barretti</name>
    <name type="common">Barrett's horny sponge</name>
    <dbReference type="NCBI Taxonomy" id="519541"/>
    <lineage>
        <taxon>Eukaryota</taxon>
        <taxon>Metazoa</taxon>
        <taxon>Porifera</taxon>
        <taxon>Demospongiae</taxon>
        <taxon>Heteroscleromorpha</taxon>
        <taxon>Tetractinellida</taxon>
        <taxon>Astrophorina</taxon>
        <taxon>Geodiidae</taxon>
        <taxon>Geodia</taxon>
    </lineage>
</organism>
<dbReference type="AlphaFoldDB" id="A0AA35RQL7"/>
<proteinExistence type="predicted"/>
<feature type="transmembrane region" description="Helical" evidence="1">
    <location>
        <begin position="73"/>
        <end position="94"/>
    </location>
</feature>
<dbReference type="Proteomes" id="UP001174909">
    <property type="component" value="Unassembled WGS sequence"/>
</dbReference>
<accession>A0AA35RQL7</accession>
<dbReference type="EMBL" id="CASHTH010001478">
    <property type="protein sequence ID" value="CAI8015913.1"/>
    <property type="molecule type" value="Genomic_DNA"/>
</dbReference>